<keyword evidence="4" id="KW-0325">Glycoprotein</keyword>
<dbReference type="Proteomes" id="UP000598820">
    <property type="component" value="Unassembled WGS sequence"/>
</dbReference>
<proteinExistence type="inferred from homology"/>
<dbReference type="AlphaFoldDB" id="A0A926XYQ2"/>
<dbReference type="CDD" id="cd16031">
    <property type="entry name" value="G6S_like"/>
    <property type="match status" value="1"/>
</dbReference>
<keyword evidence="7" id="KW-1185">Reference proteome</keyword>
<evidence type="ECO:0000256" key="4">
    <source>
        <dbReference type="ARBA" id="ARBA00023180"/>
    </source>
</evidence>
<dbReference type="InterPro" id="IPR017850">
    <property type="entry name" value="Alkaline_phosphatase_core_sf"/>
</dbReference>
<keyword evidence="3" id="KW-0378">Hydrolase</keyword>
<organism evidence="6 7">
    <name type="scientific">Spirosoma profusum</name>
    <dbReference type="NCBI Taxonomy" id="2771354"/>
    <lineage>
        <taxon>Bacteria</taxon>
        <taxon>Pseudomonadati</taxon>
        <taxon>Bacteroidota</taxon>
        <taxon>Cytophagia</taxon>
        <taxon>Cytophagales</taxon>
        <taxon>Cytophagaceae</taxon>
        <taxon>Spirosoma</taxon>
    </lineage>
</organism>
<evidence type="ECO:0000256" key="2">
    <source>
        <dbReference type="ARBA" id="ARBA00022729"/>
    </source>
</evidence>
<comment type="caution">
    <text evidence="6">The sequence shown here is derived from an EMBL/GenBank/DDBJ whole genome shotgun (WGS) entry which is preliminary data.</text>
</comment>
<accession>A0A926XYQ2</accession>
<dbReference type="Pfam" id="PF00884">
    <property type="entry name" value="Sulfatase"/>
    <property type="match status" value="1"/>
</dbReference>
<dbReference type="PROSITE" id="PS00523">
    <property type="entry name" value="SULFATASE_1"/>
    <property type="match status" value="1"/>
</dbReference>
<dbReference type="SUPFAM" id="SSF53649">
    <property type="entry name" value="Alkaline phosphatase-like"/>
    <property type="match status" value="1"/>
</dbReference>
<sequence>MKKSFLSGIALVLVGGLAAFRPQLIVPPIQSTASRHATSPKNIIYILADDHRYDFMGFTGKVPGLKTPNLDRLASEGAHIPNAFVSTALCSPSRASILTGQYAHTHKVVDNFAPLTPGLKFFPQYLQKAGYKTAFLGKWHMGNTDDDPQPGFDYWLSFKGQGVYYNPTFNINGKQVIHKDSSYTSDLLTDYALKWLGTLDKTKPFCLYLSHKAVHADFQPARRHRNVYKNMPIQYPETMYLTASDTSKVWGESTPGESKSTPGPNLKVNMADMPNWVKQQRYSWHGVDYLYHGTINFNDFYRQYCETLLGVDDSVGRVLKWLEENGQLENTMVVYMGDNGFSFGERGLIDKRHMYEESMRVPLLVRCPAVVKGGTKVQQVIQNVDLAPTFLAYAGLPKPTQMQGNSFLPILKGEKNGTPYRTWRDRAFYEYYWEADFPQTPTMFGVRTSRYKYIFNHGVWDANELYDLQNDPQEVNNLIRSKEHQEIAKDLRNQVFDWLESTNGLQIPLHPIRQKRNDHRYKGNY</sequence>
<comment type="similarity">
    <text evidence="1">Belongs to the sulfatase family.</text>
</comment>
<protein>
    <submittedName>
        <fullName evidence="6">Sulfatase</fullName>
    </submittedName>
</protein>
<reference evidence="6" key="1">
    <citation type="submission" date="2020-09" db="EMBL/GenBank/DDBJ databases">
        <authorList>
            <person name="Kim M.K."/>
        </authorList>
    </citation>
    <scope>NUCLEOTIDE SEQUENCE</scope>
    <source>
        <strain evidence="6">BT702</strain>
    </source>
</reference>
<feature type="domain" description="Sulfatase N-terminal" evidence="5">
    <location>
        <begin position="41"/>
        <end position="395"/>
    </location>
</feature>
<dbReference type="Gene3D" id="3.40.720.10">
    <property type="entry name" value="Alkaline Phosphatase, subunit A"/>
    <property type="match status" value="1"/>
</dbReference>
<evidence type="ECO:0000256" key="3">
    <source>
        <dbReference type="ARBA" id="ARBA00022801"/>
    </source>
</evidence>
<name>A0A926XYQ2_9BACT</name>
<evidence type="ECO:0000313" key="6">
    <source>
        <dbReference type="EMBL" id="MBD2702700.1"/>
    </source>
</evidence>
<evidence type="ECO:0000259" key="5">
    <source>
        <dbReference type="Pfam" id="PF00884"/>
    </source>
</evidence>
<dbReference type="GO" id="GO:0016787">
    <property type="term" value="F:hydrolase activity"/>
    <property type="evidence" value="ECO:0007669"/>
    <property type="project" value="UniProtKB-KW"/>
</dbReference>
<dbReference type="InterPro" id="IPR024607">
    <property type="entry name" value="Sulfatase_CS"/>
</dbReference>
<dbReference type="PANTHER" id="PTHR43108">
    <property type="entry name" value="N-ACETYLGLUCOSAMINE-6-SULFATASE FAMILY MEMBER"/>
    <property type="match status" value="1"/>
</dbReference>
<keyword evidence="2" id="KW-0732">Signal</keyword>
<evidence type="ECO:0000256" key="1">
    <source>
        <dbReference type="ARBA" id="ARBA00008779"/>
    </source>
</evidence>
<dbReference type="PANTHER" id="PTHR43108:SF8">
    <property type="entry name" value="SD21168P"/>
    <property type="match status" value="1"/>
</dbReference>
<gene>
    <name evidence="6" type="ORF">IC229_18785</name>
</gene>
<dbReference type="InterPro" id="IPR000917">
    <property type="entry name" value="Sulfatase_N"/>
</dbReference>
<evidence type="ECO:0000313" key="7">
    <source>
        <dbReference type="Proteomes" id="UP000598820"/>
    </source>
</evidence>
<dbReference type="EMBL" id="JACWZY010000016">
    <property type="protein sequence ID" value="MBD2702700.1"/>
    <property type="molecule type" value="Genomic_DNA"/>
</dbReference>